<dbReference type="Gene3D" id="3.90.79.10">
    <property type="entry name" value="Nucleoside Triphosphate Pyrophosphohydrolase"/>
    <property type="match status" value="1"/>
</dbReference>
<dbReference type="GeneID" id="301682440"/>
<keyword evidence="14" id="KW-1185">Reference proteome</keyword>
<dbReference type="PANTHER" id="PTHR47707:SF1">
    <property type="entry name" value="NUDIX HYDROLASE FAMILY PROTEIN"/>
    <property type="match status" value="1"/>
</dbReference>
<dbReference type="PROSITE" id="PS51462">
    <property type="entry name" value="NUDIX"/>
    <property type="match status" value="1"/>
</dbReference>
<evidence type="ECO:0000256" key="3">
    <source>
        <dbReference type="ARBA" id="ARBA00022457"/>
    </source>
</evidence>
<evidence type="ECO:0000259" key="12">
    <source>
        <dbReference type="PROSITE" id="PS51462"/>
    </source>
</evidence>
<keyword evidence="9" id="KW-0234">DNA repair</keyword>
<keyword evidence="4" id="KW-0235">DNA replication</keyword>
<keyword evidence="6" id="KW-0227">DNA damage</keyword>
<dbReference type="NCBIfam" id="TIGR00586">
    <property type="entry name" value="mutt"/>
    <property type="match status" value="1"/>
</dbReference>
<keyword evidence="5" id="KW-0479">Metal-binding</keyword>
<comment type="catalytic activity">
    <reaction evidence="10">
        <text>8-oxo-dGTP + H2O = 8-oxo-dGMP + diphosphate + H(+)</text>
        <dbReference type="Rhea" id="RHEA:31575"/>
        <dbReference type="ChEBI" id="CHEBI:15377"/>
        <dbReference type="ChEBI" id="CHEBI:15378"/>
        <dbReference type="ChEBI" id="CHEBI:33019"/>
        <dbReference type="ChEBI" id="CHEBI:63224"/>
        <dbReference type="ChEBI" id="CHEBI:77896"/>
        <dbReference type="EC" id="3.6.1.55"/>
    </reaction>
</comment>
<name>A0A5M3T7V0_LIMPL</name>
<dbReference type="EC" id="3.6.1.55" evidence="11"/>
<evidence type="ECO:0000256" key="10">
    <source>
        <dbReference type="ARBA" id="ARBA00035861"/>
    </source>
</evidence>
<dbReference type="InterPro" id="IPR020476">
    <property type="entry name" value="Nudix_hydrolase"/>
</dbReference>
<evidence type="ECO:0000313" key="14">
    <source>
        <dbReference type="Proteomes" id="UP000326169"/>
    </source>
</evidence>
<evidence type="ECO:0000313" key="13">
    <source>
        <dbReference type="EMBL" id="GCE93519.1"/>
    </source>
</evidence>
<evidence type="ECO:0000256" key="9">
    <source>
        <dbReference type="ARBA" id="ARBA00023204"/>
    </source>
</evidence>
<dbReference type="Pfam" id="PF14815">
    <property type="entry name" value="NUDIX_4"/>
    <property type="match status" value="1"/>
</dbReference>
<dbReference type="InterPro" id="IPR047127">
    <property type="entry name" value="MutT-like"/>
</dbReference>
<evidence type="ECO:0000256" key="1">
    <source>
        <dbReference type="ARBA" id="ARBA00001946"/>
    </source>
</evidence>
<dbReference type="EMBL" id="BIMW01000074">
    <property type="protein sequence ID" value="GCE93519.1"/>
    <property type="molecule type" value="Genomic_DNA"/>
</dbReference>
<protein>
    <recommendedName>
        <fullName evidence="11">8-oxo-dGTP diphosphatase</fullName>
        <ecNumber evidence="11">3.6.1.55</ecNumber>
    </recommendedName>
</protein>
<feature type="domain" description="Nudix hydrolase" evidence="12">
    <location>
        <begin position="8"/>
        <end position="137"/>
    </location>
</feature>
<reference evidence="13 14" key="1">
    <citation type="journal article" date="2019" name="J Genomics">
        <title>The Draft Genome of a Hydrogen-producing Cyanobacterium, Arthrospira platensis NIES-46.</title>
        <authorList>
            <person name="Suzuki S."/>
            <person name="Yamaguchi H."/>
            <person name="Kawachi M."/>
        </authorList>
    </citation>
    <scope>NUCLEOTIDE SEQUENCE [LARGE SCALE GENOMIC DNA]</scope>
    <source>
        <strain evidence="13 14">NIES-46</strain>
    </source>
</reference>
<keyword evidence="8" id="KW-0460">Magnesium</keyword>
<dbReference type="PRINTS" id="PR00502">
    <property type="entry name" value="NUDIXFAMILY"/>
</dbReference>
<evidence type="ECO:0000256" key="4">
    <source>
        <dbReference type="ARBA" id="ARBA00022705"/>
    </source>
</evidence>
<evidence type="ECO:0000256" key="7">
    <source>
        <dbReference type="ARBA" id="ARBA00022801"/>
    </source>
</evidence>
<dbReference type="PROSITE" id="PS00893">
    <property type="entry name" value="NUDIX_BOX"/>
    <property type="match status" value="1"/>
</dbReference>
<evidence type="ECO:0000256" key="8">
    <source>
        <dbReference type="ARBA" id="ARBA00022842"/>
    </source>
</evidence>
<gene>
    <name evidence="13" type="primary">mutT</name>
    <name evidence="13" type="ORF">NIES46_15700</name>
</gene>
<dbReference type="InterPro" id="IPR029119">
    <property type="entry name" value="MutY_C"/>
</dbReference>
<evidence type="ECO:0000256" key="11">
    <source>
        <dbReference type="ARBA" id="ARBA00038905"/>
    </source>
</evidence>
<comment type="cofactor">
    <cofactor evidence="1">
        <name>Mg(2+)</name>
        <dbReference type="ChEBI" id="CHEBI:18420"/>
    </cofactor>
</comment>
<evidence type="ECO:0000256" key="2">
    <source>
        <dbReference type="ARBA" id="ARBA00005582"/>
    </source>
</evidence>
<comment type="caution">
    <text evidence="13">The sequence shown here is derived from an EMBL/GenBank/DDBJ whole genome shotgun (WGS) entry which is preliminary data.</text>
</comment>
<evidence type="ECO:0000256" key="6">
    <source>
        <dbReference type="ARBA" id="ARBA00022763"/>
    </source>
</evidence>
<evidence type="ECO:0000256" key="5">
    <source>
        <dbReference type="ARBA" id="ARBA00022723"/>
    </source>
</evidence>
<dbReference type="InterPro" id="IPR003561">
    <property type="entry name" value="Mutator_MutT"/>
</dbReference>
<dbReference type="SUPFAM" id="SSF55811">
    <property type="entry name" value="Nudix"/>
    <property type="match status" value="1"/>
</dbReference>
<sequence>MSETLSAVPHKSIGVAVIWNDDGHILIDKRLPQGVMGGLWEFPGGKIEPGETVQDCIRREISEEIGIAIAVQDHLITVEHSYNDFRITLEAYNCTHLYGVPKTIECQEIRWVTLAEIDQFSFPQANQKIIAALRQLHC</sequence>
<organism evidence="13 14">
    <name type="scientific">Limnospira platensis NIES-46</name>
    <dbReference type="NCBI Taxonomy" id="1236695"/>
    <lineage>
        <taxon>Bacteria</taxon>
        <taxon>Bacillati</taxon>
        <taxon>Cyanobacteriota</taxon>
        <taxon>Cyanophyceae</taxon>
        <taxon>Oscillatoriophycideae</taxon>
        <taxon>Oscillatoriales</taxon>
        <taxon>Sirenicapillariaceae</taxon>
        <taxon>Limnospira</taxon>
    </lineage>
</organism>
<dbReference type="InterPro" id="IPR015797">
    <property type="entry name" value="NUDIX_hydrolase-like_dom_sf"/>
</dbReference>
<dbReference type="RefSeq" id="WP_006617775.1">
    <property type="nucleotide sequence ID" value="NZ_BIMW01000074.1"/>
</dbReference>
<dbReference type="Proteomes" id="UP000326169">
    <property type="component" value="Unassembled WGS sequence"/>
</dbReference>
<dbReference type="CDD" id="cd03425">
    <property type="entry name" value="NUDIX_MutT_NudA_like"/>
    <property type="match status" value="1"/>
</dbReference>
<dbReference type="PANTHER" id="PTHR47707">
    <property type="entry name" value="8-OXO-DGTP DIPHOSPHATASE"/>
    <property type="match status" value="1"/>
</dbReference>
<accession>A0A5M3T7V0</accession>
<proteinExistence type="inferred from homology"/>
<keyword evidence="7" id="KW-0378">Hydrolase</keyword>
<dbReference type="InterPro" id="IPR020084">
    <property type="entry name" value="NUDIX_hydrolase_CS"/>
</dbReference>
<dbReference type="InterPro" id="IPR000086">
    <property type="entry name" value="NUDIX_hydrolase_dom"/>
</dbReference>
<keyword evidence="3" id="KW-0515">Mutator protein</keyword>
<comment type="similarity">
    <text evidence="2">Belongs to the Nudix hydrolase family.</text>
</comment>